<dbReference type="PANTHER" id="PTHR30294">
    <property type="entry name" value="MEMBRANE COMPONENT OF ABC TRANSPORTER YHHJ-RELATED"/>
    <property type="match status" value="1"/>
</dbReference>
<feature type="transmembrane region" description="Helical" evidence="6">
    <location>
        <begin position="61"/>
        <end position="81"/>
    </location>
</feature>
<proteinExistence type="predicted"/>
<evidence type="ECO:0000256" key="6">
    <source>
        <dbReference type="SAM" id="Phobius"/>
    </source>
</evidence>
<dbReference type="RefSeq" id="WP_377095377.1">
    <property type="nucleotide sequence ID" value="NZ_JBHSJM010000001.1"/>
</dbReference>
<keyword evidence="5 6" id="KW-0472">Membrane</keyword>
<evidence type="ECO:0000256" key="3">
    <source>
        <dbReference type="ARBA" id="ARBA00022692"/>
    </source>
</evidence>
<comment type="caution">
    <text evidence="7">The sequence shown here is derived from an EMBL/GenBank/DDBJ whole genome shotgun (WGS) entry which is preliminary data.</text>
</comment>
<dbReference type="Proteomes" id="UP001597297">
    <property type="component" value="Unassembled WGS sequence"/>
</dbReference>
<keyword evidence="3 6" id="KW-0812">Transmembrane</keyword>
<evidence type="ECO:0000313" key="7">
    <source>
        <dbReference type="EMBL" id="MFD2275896.1"/>
    </source>
</evidence>
<organism evidence="7 8">
    <name type="scientific">Rubritalea spongiae</name>
    <dbReference type="NCBI Taxonomy" id="430797"/>
    <lineage>
        <taxon>Bacteria</taxon>
        <taxon>Pseudomonadati</taxon>
        <taxon>Verrucomicrobiota</taxon>
        <taxon>Verrucomicrobiia</taxon>
        <taxon>Verrucomicrobiales</taxon>
        <taxon>Rubritaleaceae</taxon>
        <taxon>Rubritalea</taxon>
    </lineage>
</organism>
<accession>A0ABW5DZZ2</accession>
<dbReference type="PANTHER" id="PTHR30294:SF29">
    <property type="entry name" value="MULTIDRUG ABC TRANSPORTER PERMEASE YBHS-RELATED"/>
    <property type="match status" value="1"/>
</dbReference>
<evidence type="ECO:0000256" key="2">
    <source>
        <dbReference type="ARBA" id="ARBA00022475"/>
    </source>
</evidence>
<evidence type="ECO:0000256" key="1">
    <source>
        <dbReference type="ARBA" id="ARBA00004651"/>
    </source>
</evidence>
<feature type="transmembrane region" description="Helical" evidence="6">
    <location>
        <begin position="169"/>
        <end position="187"/>
    </location>
</feature>
<dbReference type="Pfam" id="PF12679">
    <property type="entry name" value="ABC2_membrane_2"/>
    <property type="match status" value="1"/>
</dbReference>
<dbReference type="EMBL" id="JBHUJC010000018">
    <property type="protein sequence ID" value="MFD2275896.1"/>
    <property type="molecule type" value="Genomic_DNA"/>
</dbReference>
<name>A0ABW5DZZ2_9BACT</name>
<evidence type="ECO:0000313" key="8">
    <source>
        <dbReference type="Proteomes" id="UP001597297"/>
    </source>
</evidence>
<evidence type="ECO:0000256" key="4">
    <source>
        <dbReference type="ARBA" id="ARBA00022989"/>
    </source>
</evidence>
<keyword evidence="2" id="KW-1003">Cell membrane</keyword>
<feature type="transmembrane region" description="Helical" evidence="6">
    <location>
        <begin position="228"/>
        <end position="246"/>
    </location>
</feature>
<keyword evidence="4 6" id="KW-1133">Transmembrane helix</keyword>
<reference evidence="8" key="1">
    <citation type="journal article" date="2019" name="Int. J. Syst. Evol. Microbiol.">
        <title>The Global Catalogue of Microorganisms (GCM) 10K type strain sequencing project: providing services to taxonomists for standard genome sequencing and annotation.</title>
        <authorList>
            <consortium name="The Broad Institute Genomics Platform"/>
            <consortium name="The Broad Institute Genome Sequencing Center for Infectious Disease"/>
            <person name="Wu L."/>
            <person name="Ma J."/>
        </authorList>
    </citation>
    <scope>NUCLEOTIDE SEQUENCE [LARGE SCALE GENOMIC DNA]</scope>
    <source>
        <strain evidence="8">JCM 16545</strain>
    </source>
</reference>
<protein>
    <submittedName>
        <fullName evidence="7">ABC transporter permease</fullName>
    </submittedName>
</protein>
<feature type="transmembrane region" description="Helical" evidence="6">
    <location>
        <begin position="26"/>
        <end position="49"/>
    </location>
</feature>
<gene>
    <name evidence="7" type="ORF">ACFSQZ_05400</name>
</gene>
<dbReference type="InterPro" id="IPR051449">
    <property type="entry name" value="ABC-2_transporter_component"/>
</dbReference>
<sequence>MNFSLFNYTGALQVFKREFSSFFTQITAYALIIVFLLLSLGFCFSFGHFMEIGDASLEYSFFRWLPWFLMFLVPAVGMRLWSDEYRNGTIELIGTLPIPMRSVILGKYMASLAVWAITLALTFPIWIVVNYLGDPDNLLIVSGYLGSLLVCACFLAVTSLVSAFTRDQVVCLVVSVFICAFMTLAGFEPLLRSMNSVLPEWLSDLVASTTVDEHFRSMVRGNVRLHDLVWFFSIIVGGLLGTNAVLKAKRA</sequence>
<keyword evidence="8" id="KW-1185">Reference proteome</keyword>
<evidence type="ECO:0000256" key="5">
    <source>
        <dbReference type="ARBA" id="ARBA00023136"/>
    </source>
</evidence>
<feature type="transmembrane region" description="Helical" evidence="6">
    <location>
        <begin position="108"/>
        <end position="132"/>
    </location>
</feature>
<comment type="subcellular location">
    <subcellularLocation>
        <location evidence="1">Cell membrane</location>
        <topology evidence="1">Multi-pass membrane protein</topology>
    </subcellularLocation>
</comment>
<feature type="transmembrane region" description="Helical" evidence="6">
    <location>
        <begin position="138"/>
        <end position="157"/>
    </location>
</feature>